<accession>A0A443Q3X4</accession>
<evidence type="ECO:0000256" key="9">
    <source>
        <dbReference type="ARBA" id="ARBA00023128"/>
    </source>
</evidence>
<keyword evidence="11" id="KW-0675">Receptor</keyword>
<dbReference type="OrthoDB" id="1056333at2759"/>
<keyword evidence="7" id="KW-0653">Protein transport</keyword>
<evidence type="ECO:0000256" key="7">
    <source>
        <dbReference type="ARBA" id="ARBA00022927"/>
    </source>
</evidence>
<keyword evidence="8" id="KW-1133">Transmembrane helix</keyword>
<evidence type="ECO:0000313" key="12">
    <source>
        <dbReference type="Proteomes" id="UP000283530"/>
    </source>
</evidence>
<evidence type="ECO:0000256" key="4">
    <source>
        <dbReference type="ARBA" id="ARBA00022448"/>
    </source>
</evidence>
<dbReference type="Gene3D" id="1.25.40.10">
    <property type="entry name" value="Tetratricopeptide repeat domain"/>
    <property type="match status" value="1"/>
</dbReference>
<sequence length="224" mass="25559">MSRTPYCWPEAQLVQFSQDFCNRNNSNHFVDAISKLEEALTINPKKHDTLWCLGNALTSQAFTIPDFDLAKVLFKKASQYFRQALDEDPSNELYPKSSELSAKCFSTGVKKFQFKQQSTFEFRYKIVKFGGHSPEDVSAALSSSEEKIMTNRKEIMKRYQLFLANFEYDEACEFVERARKCLATELAALRVGRLSGFIPARADLVSVKCPLKQAMTEQNTMLVG</sequence>
<keyword evidence="10" id="KW-0472">Membrane</keyword>
<dbReference type="GO" id="GO:0015031">
    <property type="term" value="P:protein transport"/>
    <property type="evidence" value="ECO:0007669"/>
    <property type="project" value="UniProtKB-KW"/>
</dbReference>
<evidence type="ECO:0000256" key="8">
    <source>
        <dbReference type="ARBA" id="ARBA00022989"/>
    </source>
</evidence>
<proteinExistence type="inferred from homology"/>
<dbReference type="GO" id="GO:0045040">
    <property type="term" value="P:protein insertion into mitochondrial outer membrane"/>
    <property type="evidence" value="ECO:0007669"/>
    <property type="project" value="InterPro"/>
</dbReference>
<dbReference type="Proteomes" id="UP000283530">
    <property type="component" value="Unassembled WGS sequence"/>
</dbReference>
<keyword evidence="5" id="KW-0812">Transmembrane</keyword>
<evidence type="ECO:0000256" key="2">
    <source>
        <dbReference type="ARBA" id="ARBA00004572"/>
    </source>
</evidence>
<comment type="caution">
    <text evidence="11">The sequence shown here is derived from an EMBL/GenBank/DDBJ whole genome shotgun (WGS) entry which is preliminary data.</text>
</comment>
<protein>
    <submittedName>
        <fullName evidence="11">Mitochondrial import receptor subunit TOM20-like protein</fullName>
    </submittedName>
</protein>
<dbReference type="GO" id="GO:0005742">
    <property type="term" value="C:mitochondrial outer membrane translocase complex"/>
    <property type="evidence" value="ECO:0007669"/>
    <property type="project" value="InterPro"/>
</dbReference>
<comment type="function">
    <text evidence="1">Central component of the receptor complex responsible for the recognition and translocation of cytosolically synthesized mitochondrial preproteins. Together with TOM22 functions as the transit peptide receptor at the surface of the mitochondrion outer membrane and facilitates the movement of preproteins into the translocation pore.</text>
</comment>
<keyword evidence="6" id="KW-1000">Mitochondrion outer membrane</keyword>
<gene>
    <name evidence="11" type="ORF">CKAN_02719800</name>
</gene>
<evidence type="ECO:0000256" key="1">
    <source>
        <dbReference type="ARBA" id="ARBA00003450"/>
    </source>
</evidence>
<evidence type="ECO:0000256" key="5">
    <source>
        <dbReference type="ARBA" id="ARBA00022692"/>
    </source>
</evidence>
<evidence type="ECO:0000256" key="6">
    <source>
        <dbReference type="ARBA" id="ARBA00022787"/>
    </source>
</evidence>
<comment type="similarity">
    <text evidence="3">Belongs to the Tom20 family.</text>
</comment>
<evidence type="ECO:0000313" key="11">
    <source>
        <dbReference type="EMBL" id="RWR97744.1"/>
    </source>
</evidence>
<dbReference type="SUPFAM" id="SSF48452">
    <property type="entry name" value="TPR-like"/>
    <property type="match status" value="1"/>
</dbReference>
<comment type="subcellular location">
    <subcellularLocation>
        <location evidence="2">Mitochondrion outer membrane</location>
        <topology evidence="2">Single-pass membrane protein</topology>
    </subcellularLocation>
</comment>
<evidence type="ECO:0000256" key="10">
    <source>
        <dbReference type="ARBA" id="ARBA00023136"/>
    </source>
</evidence>
<dbReference type="AlphaFoldDB" id="A0A443Q3X4"/>
<dbReference type="EMBL" id="QPKB01000035">
    <property type="protein sequence ID" value="RWR97744.1"/>
    <property type="molecule type" value="Genomic_DNA"/>
</dbReference>
<dbReference type="PANTHER" id="PTHR32409:SF3">
    <property type="entry name" value="MITOCHONDRIAL IMPORT RECEPTOR SUBUNIT TOM20-1-RELATED"/>
    <property type="match status" value="1"/>
</dbReference>
<organism evidence="11 12">
    <name type="scientific">Cinnamomum micranthum f. kanehirae</name>
    <dbReference type="NCBI Taxonomy" id="337451"/>
    <lineage>
        <taxon>Eukaryota</taxon>
        <taxon>Viridiplantae</taxon>
        <taxon>Streptophyta</taxon>
        <taxon>Embryophyta</taxon>
        <taxon>Tracheophyta</taxon>
        <taxon>Spermatophyta</taxon>
        <taxon>Magnoliopsida</taxon>
        <taxon>Magnoliidae</taxon>
        <taxon>Laurales</taxon>
        <taxon>Lauraceae</taxon>
        <taxon>Cinnamomum</taxon>
    </lineage>
</organism>
<dbReference type="PANTHER" id="PTHR32409">
    <property type="entry name" value="MITOCHONDRIAL IMPORT RECEPTOR SUBUNIT TOM20-1-RELATED"/>
    <property type="match status" value="1"/>
</dbReference>
<keyword evidence="9" id="KW-0496">Mitochondrion</keyword>
<reference evidence="11 12" key="1">
    <citation type="journal article" date="2019" name="Nat. Plants">
        <title>Stout camphor tree genome fills gaps in understanding of flowering plant genome evolution.</title>
        <authorList>
            <person name="Chaw S.M."/>
            <person name="Liu Y.C."/>
            <person name="Wu Y.W."/>
            <person name="Wang H.Y."/>
            <person name="Lin C.I."/>
            <person name="Wu C.S."/>
            <person name="Ke H.M."/>
            <person name="Chang L.Y."/>
            <person name="Hsu C.Y."/>
            <person name="Yang H.T."/>
            <person name="Sudianto E."/>
            <person name="Hsu M.H."/>
            <person name="Wu K.P."/>
            <person name="Wang L.N."/>
            <person name="Leebens-Mack J.H."/>
            <person name="Tsai I.J."/>
        </authorList>
    </citation>
    <scope>NUCLEOTIDE SEQUENCE [LARGE SCALE GENOMIC DNA]</scope>
    <source>
        <strain evidence="12">cv. Chaw 1501</strain>
        <tissue evidence="11">Young leaves</tissue>
    </source>
</reference>
<keyword evidence="4" id="KW-0813">Transport</keyword>
<keyword evidence="12" id="KW-1185">Reference proteome</keyword>
<dbReference type="Pfam" id="PF06552">
    <property type="entry name" value="TOM20_plant"/>
    <property type="match status" value="1"/>
</dbReference>
<dbReference type="InterPro" id="IPR010547">
    <property type="entry name" value="TOM20_imprt_rcpt"/>
</dbReference>
<name>A0A443Q3X4_9MAGN</name>
<evidence type="ECO:0000256" key="3">
    <source>
        <dbReference type="ARBA" id="ARBA00005792"/>
    </source>
</evidence>
<dbReference type="InterPro" id="IPR011990">
    <property type="entry name" value="TPR-like_helical_dom_sf"/>
</dbReference>